<accession>A0A2I0SVE1</accession>
<gene>
    <name evidence="1" type="ORF">CW362_06030</name>
</gene>
<reference evidence="1 2" key="1">
    <citation type="submission" date="2017-12" db="EMBL/GenBank/DDBJ databases">
        <title>Streptomyces populusis sp. nov., a novel endophytic actinobacterium isolated from stems of Populus adenopoda Maxim.</title>
        <authorList>
            <person name="Wang Z."/>
        </authorList>
    </citation>
    <scope>NUCLEOTIDE SEQUENCE [LARGE SCALE GENOMIC DNA]</scope>
    <source>
        <strain evidence="1 2">A249</strain>
    </source>
</reference>
<keyword evidence="2" id="KW-1185">Reference proteome</keyword>
<protein>
    <recommendedName>
        <fullName evidence="3">PE domain-containing protein</fullName>
    </recommendedName>
</protein>
<name>A0A2I0SVE1_9ACTN</name>
<evidence type="ECO:0000313" key="1">
    <source>
        <dbReference type="EMBL" id="PKT73907.1"/>
    </source>
</evidence>
<sequence length="106" mass="11938">MSDLKADTQRIRECSRALQRIYHSFTDRANPAEDFSPAELGNQRIVDAFDEFASNWKIHRKDLAEQIETLGTITWEAAKSYDAIDAELAAALRRQDAKTEQGPGPS</sequence>
<dbReference type="RefSeq" id="WP_103548310.1">
    <property type="nucleotide sequence ID" value="NZ_KZ626846.1"/>
</dbReference>
<dbReference type="OrthoDB" id="3386776at2"/>
<dbReference type="Proteomes" id="UP000236178">
    <property type="component" value="Unassembled WGS sequence"/>
</dbReference>
<dbReference type="EMBL" id="PJOS01000007">
    <property type="protein sequence ID" value="PKT73907.1"/>
    <property type="molecule type" value="Genomic_DNA"/>
</dbReference>
<dbReference type="AlphaFoldDB" id="A0A2I0SVE1"/>
<comment type="caution">
    <text evidence="1">The sequence shown here is derived from an EMBL/GenBank/DDBJ whole genome shotgun (WGS) entry which is preliminary data.</text>
</comment>
<evidence type="ECO:0008006" key="3">
    <source>
        <dbReference type="Google" id="ProtNLM"/>
    </source>
</evidence>
<organism evidence="1 2">
    <name type="scientific">Streptomyces populi</name>
    <dbReference type="NCBI Taxonomy" id="2058924"/>
    <lineage>
        <taxon>Bacteria</taxon>
        <taxon>Bacillati</taxon>
        <taxon>Actinomycetota</taxon>
        <taxon>Actinomycetes</taxon>
        <taxon>Kitasatosporales</taxon>
        <taxon>Streptomycetaceae</taxon>
        <taxon>Streptomyces</taxon>
    </lineage>
</organism>
<proteinExistence type="predicted"/>
<evidence type="ECO:0000313" key="2">
    <source>
        <dbReference type="Proteomes" id="UP000236178"/>
    </source>
</evidence>